<organism evidence="1 2">
    <name type="scientific">Eumeta variegata</name>
    <name type="common">Bagworm moth</name>
    <name type="synonym">Eumeta japonica</name>
    <dbReference type="NCBI Taxonomy" id="151549"/>
    <lineage>
        <taxon>Eukaryota</taxon>
        <taxon>Metazoa</taxon>
        <taxon>Ecdysozoa</taxon>
        <taxon>Arthropoda</taxon>
        <taxon>Hexapoda</taxon>
        <taxon>Insecta</taxon>
        <taxon>Pterygota</taxon>
        <taxon>Neoptera</taxon>
        <taxon>Endopterygota</taxon>
        <taxon>Lepidoptera</taxon>
        <taxon>Glossata</taxon>
        <taxon>Ditrysia</taxon>
        <taxon>Tineoidea</taxon>
        <taxon>Psychidae</taxon>
        <taxon>Oiketicinae</taxon>
        <taxon>Eumeta</taxon>
    </lineage>
</organism>
<dbReference type="Proteomes" id="UP000299102">
    <property type="component" value="Unassembled WGS sequence"/>
</dbReference>
<evidence type="ECO:0000313" key="1">
    <source>
        <dbReference type="EMBL" id="GBP96653.1"/>
    </source>
</evidence>
<dbReference type="AlphaFoldDB" id="A0A4C2AB89"/>
<dbReference type="EMBL" id="BGZK01002818">
    <property type="protein sequence ID" value="GBP96653.1"/>
    <property type="molecule type" value="Genomic_DNA"/>
</dbReference>
<gene>
    <name evidence="1" type="ORF">EVAR_68926_1</name>
</gene>
<sequence length="137" mass="15652">MKNERDYKVEKRVYSFRFRVPLQLRSATRSESKSGQRKLYGCVVSTPRSLVLDNPEVLSRLRCSIDTIGHSAISRLKTFEDFQEEILRSPAGRAFLSAGAPSSSARRRSFRIPLDLLQMITLMAPRARPRRARGARV</sequence>
<reference evidence="1 2" key="1">
    <citation type="journal article" date="2019" name="Commun. Biol.">
        <title>The bagworm genome reveals a unique fibroin gene that provides high tensile strength.</title>
        <authorList>
            <person name="Kono N."/>
            <person name="Nakamura H."/>
            <person name="Ohtoshi R."/>
            <person name="Tomita M."/>
            <person name="Numata K."/>
            <person name="Arakawa K."/>
        </authorList>
    </citation>
    <scope>NUCLEOTIDE SEQUENCE [LARGE SCALE GENOMIC DNA]</scope>
</reference>
<comment type="caution">
    <text evidence="1">The sequence shown here is derived from an EMBL/GenBank/DDBJ whole genome shotgun (WGS) entry which is preliminary data.</text>
</comment>
<keyword evidence="2" id="KW-1185">Reference proteome</keyword>
<protein>
    <submittedName>
        <fullName evidence="1">Uncharacterized protein</fullName>
    </submittedName>
</protein>
<name>A0A4C2AB89_EUMVA</name>
<accession>A0A4C2AB89</accession>
<proteinExistence type="predicted"/>
<evidence type="ECO:0000313" key="2">
    <source>
        <dbReference type="Proteomes" id="UP000299102"/>
    </source>
</evidence>